<name>A0AAE0LFR7_9CHLO</name>
<keyword evidence="1" id="KW-0677">Repeat</keyword>
<feature type="region of interest" description="Disordered" evidence="4">
    <location>
        <begin position="1"/>
        <end position="21"/>
    </location>
</feature>
<dbReference type="PANTHER" id="PTHR46680">
    <property type="entry name" value="NF-KAPPA-B INHIBITOR ALPHA"/>
    <property type="match status" value="1"/>
</dbReference>
<dbReference type="InterPro" id="IPR036770">
    <property type="entry name" value="Ankyrin_rpt-contain_sf"/>
</dbReference>
<dbReference type="GO" id="GO:0051059">
    <property type="term" value="F:NF-kappaB binding"/>
    <property type="evidence" value="ECO:0007669"/>
    <property type="project" value="TreeGrafter"/>
</dbReference>
<proteinExistence type="predicted"/>
<sequence>MRRVDTTPGGPRRFASESRSRRAMYDVADELHLQVLERTQCWLSRKKRRRQTQSGEQDTEEGERFVIFGLAGAPELNGVAVRQAGPEEDGRVPVKPDVHWQNRSACGLKVRPKNLRPFEPADASALGEDSDGTGFSDSDDEDTNDEDATENRPMETDEGVSFGVEPETPSLHPDVQRLLVELTRRVPAREVATTLDTLAHKAISSTVIRECWSPNDLAAAIAACLAQLRRRTTRISLQEWAGYRGDKAAERMFVIKHNRADVKQHEYAPRYTGLIFDKALRAVSTLLLTIGDDVHAKAAVVRLLGRMRGGTALKALLTAAAPHERHSRPRTALAGSVGIFPEGAAYPENTIPENAWLALAILSSGAVPGTPAPAETLRELLWAGAGTVVRRRLRNMEDGDAWDHGEADAYGMKEPFDAHLEGLPLREARNATRRLASLADREPFEEQLAEQDTADAHMLHTLANLCAVPEGCALFLDNRPDAVDGQYGYTYITLKNYLVARAHQAREQFENGDLAKAARAEGGPMQFEAMDPTLVDFLLFSSPETAASEHRRSNNLRRCLRFTPIGDPAEAPATHLHIGLPPMLCASLAAERIGAEFRARPQSPAVATVCHGVISRHEDLKKEDHGYLGHVAQLCVAVMTAVADFAVVPEGTREEAEFVDDDGGAVLAAYCSFALGFLECWGGRCALPDLSGGAATGVENSAAEWQWEDLAADLASGADDPAALACVAEWTARIRSVRARLLLLTCDAAAPRKGLWVAPRTSSVGGDGAHASVQVCRGRTRHGFVSTAVADAKAARNTQSAFLRRTAEFLSQAAAAVTEEADAGAAGGADDAAALGSGSDSEEEMGGAQEMGMSKMHQLAMQGKTERLQKLLSRPASKRGHVDTRNAMQETPMIMAACYGHTECVTLLAKAGADPTLADCSGNTALMRAHTSVFASDKEACAAAVDDALEAWQSVHGWDSSLTGLH</sequence>
<dbReference type="SUPFAM" id="SSF48403">
    <property type="entry name" value="Ankyrin repeat"/>
    <property type="match status" value="1"/>
</dbReference>
<evidence type="ECO:0000256" key="1">
    <source>
        <dbReference type="ARBA" id="ARBA00022737"/>
    </source>
</evidence>
<dbReference type="GO" id="GO:0005829">
    <property type="term" value="C:cytosol"/>
    <property type="evidence" value="ECO:0007669"/>
    <property type="project" value="TreeGrafter"/>
</dbReference>
<accession>A0AAE0LFR7</accession>
<evidence type="ECO:0000256" key="3">
    <source>
        <dbReference type="PROSITE-ProRule" id="PRU00023"/>
    </source>
</evidence>
<feature type="region of interest" description="Disordered" evidence="4">
    <location>
        <begin position="111"/>
        <end position="170"/>
    </location>
</feature>
<dbReference type="GO" id="GO:0071356">
    <property type="term" value="P:cellular response to tumor necrosis factor"/>
    <property type="evidence" value="ECO:0007669"/>
    <property type="project" value="TreeGrafter"/>
</dbReference>
<feature type="repeat" description="ANK" evidence="3">
    <location>
        <begin position="888"/>
        <end position="920"/>
    </location>
</feature>
<dbReference type="Gene3D" id="1.25.40.20">
    <property type="entry name" value="Ankyrin repeat-containing domain"/>
    <property type="match status" value="1"/>
</dbReference>
<organism evidence="5 6">
    <name type="scientific">Cymbomonas tetramitiformis</name>
    <dbReference type="NCBI Taxonomy" id="36881"/>
    <lineage>
        <taxon>Eukaryota</taxon>
        <taxon>Viridiplantae</taxon>
        <taxon>Chlorophyta</taxon>
        <taxon>Pyramimonadophyceae</taxon>
        <taxon>Pyramimonadales</taxon>
        <taxon>Pyramimonadaceae</taxon>
        <taxon>Cymbomonas</taxon>
    </lineage>
</organism>
<comment type="caution">
    <text evidence="5">The sequence shown here is derived from an EMBL/GenBank/DDBJ whole genome shotgun (WGS) entry which is preliminary data.</text>
</comment>
<keyword evidence="2 3" id="KW-0040">ANK repeat</keyword>
<evidence type="ECO:0000256" key="2">
    <source>
        <dbReference type="ARBA" id="ARBA00023043"/>
    </source>
</evidence>
<evidence type="ECO:0000256" key="4">
    <source>
        <dbReference type="SAM" id="MobiDB-lite"/>
    </source>
</evidence>
<protein>
    <submittedName>
        <fullName evidence="5">Uncharacterized protein</fullName>
    </submittedName>
</protein>
<dbReference type="PANTHER" id="PTHR46680:SF3">
    <property type="entry name" value="NF-KAPPA-B INHIBITOR CACTUS"/>
    <property type="match status" value="1"/>
</dbReference>
<evidence type="ECO:0000313" key="5">
    <source>
        <dbReference type="EMBL" id="KAK3283517.1"/>
    </source>
</evidence>
<feature type="region of interest" description="Disordered" evidence="4">
    <location>
        <begin position="826"/>
        <end position="848"/>
    </location>
</feature>
<evidence type="ECO:0000313" key="6">
    <source>
        <dbReference type="Proteomes" id="UP001190700"/>
    </source>
</evidence>
<feature type="compositionally biased region" description="Acidic residues" evidence="4">
    <location>
        <begin position="137"/>
        <end position="148"/>
    </location>
</feature>
<dbReference type="Pfam" id="PF12796">
    <property type="entry name" value="Ank_2"/>
    <property type="match status" value="1"/>
</dbReference>
<feature type="compositionally biased region" description="Low complexity" evidence="4">
    <location>
        <begin position="828"/>
        <end position="839"/>
    </location>
</feature>
<gene>
    <name evidence="5" type="ORF">CYMTET_8788</name>
</gene>
<dbReference type="EMBL" id="LGRX02002735">
    <property type="protein sequence ID" value="KAK3283517.1"/>
    <property type="molecule type" value="Genomic_DNA"/>
</dbReference>
<dbReference type="SMART" id="SM00248">
    <property type="entry name" value="ANK"/>
    <property type="match status" value="1"/>
</dbReference>
<reference evidence="5 6" key="1">
    <citation type="journal article" date="2015" name="Genome Biol. Evol.">
        <title>Comparative Genomics of a Bacterivorous Green Alga Reveals Evolutionary Causalities and Consequences of Phago-Mixotrophic Mode of Nutrition.</title>
        <authorList>
            <person name="Burns J.A."/>
            <person name="Paasch A."/>
            <person name="Narechania A."/>
            <person name="Kim E."/>
        </authorList>
    </citation>
    <scope>NUCLEOTIDE SEQUENCE [LARGE SCALE GENOMIC DNA]</scope>
    <source>
        <strain evidence="5 6">PLY_AMNH</strain>
    </source>
</reference>
<dbReference type="InterPro" id="IPR002110">
    <property type="entry name" value="Ankyrin_rpt"/>
</dbReference>
<keyword evidence="6" id="KW-1185">Reference proteome</keyword>
<dbReference type="AlphaFoldDB" id="A0AAE0LFR7"/>
<dbReference type="Proteomes" id="UP001190700">
    <property type="component" value="Unassembled WGS sequence"/>
</dbReference>
<dbReference type="PROSITE" id="PS50088">
    <property type="entry name" value="ANK_REPEAT"/>
    <property type="match status" value="1"/>
</dbReference>
<dbReference type="InterPro" id="IPR051070">
    <property type="entry name" value="NF-kappa-B_inhibitor"/>
</dbReference>